<proteinExistence type="predicted"/>
<reference evidence="1 2" key="1">
    <citation type="submission" date="2017-06" db="EMBL/GenBank/DDBJ databases">
        <title>Genome sequencing of cyanobaciteial culture collection at National Institute for Environmental Studies (NIES).</title>
        <authorList>
            <person name="Hirose Y."/>
            <person name="Shimura Y."/>
            <person name="Fujisawa T."/>
            <person name="Nakamura Y."/>
            <person name="Kawachi M."/>
        </authorList>
    </citation>
    <scope>NUCLEOTIDE SEQUENCE [LARGE SCALE GENOMIC DNA]</scope>
    <source>
        <strain evidence="1 2">NIES-267</strain>
    </source>
</reference>
<organism evidence="1 2">
    <name type="scientific">Calothrix parasitica NIES-267</name>
    <dbReference type="NCBI Taxonomy" id="1973488"/>
    <lineage>
        <taxon>Bacteria</taxon>
        <taxon>Bacillati</taxon>
        <taxon>Cyanobacteriota</taxon>
        <taxon>Cyanophyceae</taxon>
        <taxon>Nostocales</taxon>
        <taxon>Calotrichaceae</taxon>
        <taxon>Calothrix</taxon>
    </lineage>
</organism>
<evidence type="ECO:0000313" key="2">
    <source>
        <dbReference type="Proteomes" id="UP000218418"/>
    </source>
</evidence>
<protein>
    <submittedName>
        <fullName evidence="1">Uncharacterized protein</fullName>
    </submittedName>
</protein>
<dbReference type="Pfam" id="PF13424">
    <property type="entry name" value="TPR_12"/>
    <property type="match status" value="1"/>
</dbReference>
<sequence>MRLNKLGLQQLNTGKLKEALDNFEQALAIRKQIRYKSGEGATLNNIGFLLKAQKQPRLVIVFYKQSVSTYEQIREQLRTLPKQQQESYTKTVASTYRNLANLLIKEDRILEAQQVLDLLKIQELENYLTNVRGSGEKLVILKPEEEILKEYSLLQESAINLGIELTKLRKIPAKDRTETQKQRIAELVFIEVS</sequence>
<gene>
    <name evidence="1" type="ORF">NIES267_15610</name>
</gene>
<dbReference type="InterPro" id="IPR011990">
    <property type="entry name" value="TPR-like_helical_dom_sf"/>
</dbReference>
<name>A0A1Z4LLG2_9CYAN</name>
<dbReference type="Proteomes" id="UP000218418">
    <property type="component" value="Chromosome"/>
</dbReference>
<dbReference type="EMBL" id="AP018227">
    <property type="protein sequence ID" value="BAY82083.1"/>
    <property type="molecule type" value="Genomic_DNA"/>
</dbReference>
<keyword evidence="2" id="KW-1185">Reference proteome</keyword>
<accession>A0A1Z4LLG2</accession>
<evidence type="ECO:0000313" key="1">
    <source>
        <dbReference type="EMBL" id="BAY82083.1"/>
    </source>
</evidence>
<dbReference type="AlphaFoldDB" id="A0A1Z4LLG2"/>
<dbReference type="SUPFAM" id="SSF48452">
    <property type="entry name" value="TPR-like"/>
    <property type="match status" value="1"/>
</dbReference>
<dbReference type="Gene3D" id="1.25.40.10">
    <property type="entry name" value="Tetratricopeptide repeat domain"/>
    <property type="match status" value="1"/>
</dbReference>